<proteinExistence type="predicted"/>
<dbReference type="AlphaFoldDB" id="A0A8X6T4D2"/>
<evidence type="ECO:0000313" key="2">
    <source>
        <dbReference type="Proteomes" id="UP000887013"/>
    </source>
</evidence>
<sequence length="81" mass="9080">MPGNPLTTDARLFFKYASRWQKGKEGGRVDGIYSETDFARGGEGKVSSFYSPNPCVEVPFTSRAWTPILRMSLIQRSSLMT</sequence>
<organism evidence="1 2">
    <name type="scientific">Nephila pilipes</name>
    <name type="common">Giant wood spider</name>
    <name type="synonym">Nephila maculata</name>
    <dbReference type="NCBI Taxonomy" id="299642"/>
    <lineage>
        <taxon>Eukaryota</taxon>
        <taxon>Metazoa</taxon>
        <taxon>Ecdysozoa</taxon>
        <taxon>Arthropoda</taxon>
        <taxon>Chelicerata</taxon>
        <taxon>Arachnida</taxon>
        <taxon>Araneae</taxon>
        <taxon>Araneomorphae</taxon>
        <taxon>Entelegynae</taxon>
        <taxon>Araneoidea</taxon>
        <taxon>Nephilidae</taxon>
        <taxon>Nephila</taxon>
    </lineage>
</organism>
<accession>A0A8X6T4D2</accession>
<dbReference type="Proteomes" id="UP000887013">
    <property type="component" value="Unassembled WGS sequence"/>
</dbReference>
<keyword evidence="2" id="KW-1185">Reference proteome</keyword>
<evidence type="ECO:0000313" key="1">
    <source>
        <dbReference type="EMBL" id="GFS79172.1"/>
    </source>
</evidence>
<gene>
    <name evidence="1" type="ORF">NPIL_444001</name>
</gene>
<reference evidence="1" key="1">
    <citation type="submission" date="2020-08" db="EMBL/GenBank/DDBJ databases">
        <title>Multicomponent nature underlies the extraordinary mechanical properties of spider dragline silk.</title>
        <authorList>
            <person name="Kono N."/>
            <person name="Nakamura H."/>
            <person name="Mori M."/>
            <person name="Yoshida Y."/>
            <person name="Ohtoshi R."/>
            <person name="Malay A.D."/>
            <person name="Moran D.A.P."/>
            <person name="Tomita M."/>
            <person name="Numata K."/>
            <person name="Arakawa K."/>
        </authorList>
    </citation>
    <scope>NUCLEOTIDE SEQUENCE</scope>
</reference>
<dbReference type="EMBL" id="BMAW01051193">
    <property type="protein sequence ID" value="GFS79172.1"/>
    <property type="molecule type" value="Genomic_DNA"/>
</dbReference>
<protein>
    <submittedName>
        <fullName evidence="1">Uncharacterized protein</fullName>
    </submittedName>
</protein>
<comment type="caution">
    <text evidence="1">The sequence shown here is derived from an EMBL/GenBank/DDBJ whole genome shotgun (WGS) entry which is preliminary data.</text>
</comment>
<name>A0A8X6T4D2_NEPPI</name>